<dbReference type="Proteomes" id="UP001163739">
    <property type="component" value="Chromosome"/>
</dbReference>
<gene>
    <name evidence="1" type="ORF">NKI27_17855</name>
</gene>
<evidence type="ECO:0000313" key="2">
    <source>
        <dbReference type="Proteomes" id="UP001163739"/>
    </source>
</evidence>
<sequence>MKETSQDFEPYNPEDDDFICFMRTDGGTIASKNGVTVKVDKIGTTPDKNATDRDDS</sequence>
<protein>
    <submittedName>
        <fullName evidence="1">Uncharacterized protein</fullName>
    </submittedName>
</protein>
<organism evidence="1 2">
    <name type="scientific">Alkalimarinus alittae</name>
    <dbReference type="NCBI Taxonomy" id="2961619"/>
    <lineage>
        <taxon>Bacteria</taxon>
        <taxon>Pseudomonadati</taxon>
        <taxon>Pseudomonadota</taxon>
        <taxon>Gammaproteobacteria</taxon>
        <taxon>Alteromonadales</taxon>
        <taxon>Alteromonadaceae</taxon>
        <taxon>Alkalimarinus</taxon>
    </lineage>
</organism>
<evidence type="ECO:0000313" key="1">
    <source>
        <dbReference type="EMBL" id="UZE95888.1"/>
    </source>
</evidence>
<dbReference type="RefSeq" id="WP_265047370.1">
    <property type="nucleotide sequence ID" value="NZ_CP100390.1"/>
</dbReference>
<accession>A0ABY6N199</accession>
<dbReference type="EMBL" id="CP100390">
    <property type="protein sequence ID" value="UZE95888.1"/>
    <property type="molecule type" value="Genomic_DNA"/>
</dbReference>
<name>A0ABY6N199_9ALTE</name>
<proteinExistence type="predicted"/>
<keyword evidence="2" id="KW-1185">Reference proteome</keyword>
<reference evidence="1" key="1">
    <citation type="submission" date="2022-06" db="EMBL/GenBank/DDBJ databases">
        <title>Alkalimarinus sp. nov., isolated from gut of a Alitta virens.</title>
        <authorList>
            <person name="Yang A.I."/>
            <person name="Shin N.-R."/>
        </authorList>
    </citation>
    <scope>NUCLEOTIDE SEQUENCE</scope>
    <source>
        <strain evidence="1">A2M4</strain>
    </source>
</reference>